<sequence>MAKIKGADGDDSLVGVEDEPNAIYGRDGADTLVGGEWSDTLYGGTGDDRLLSGGYVSNKLLGGAGADTLIADVGDLYGSDILRGGADADLLIGGRADTLEGGSGDDVIECFESENHASGGSGDDLVSVSEPFVGFFDGGTGFDTFEAGGDLIAEISNFELLRATSAVTATADGIEGFDRIELAGEAAGSLLDLTILTSGASSGVLDLSDELGELSVRLHVSLFGEVITVGAGDDVVESYAGYHTMFGGAGDDALRVRSGSVTMHGGMGDDGLTSSDGDDLLDGGEGNDRLSGDDGMDTLLGGDGDDFIASWKSFVVEVDAGAGDDAVRLNVYADVGTGEVEGGDGFDTLIAKGELAKFTLSGLERLETLSRVRATVEQFASFEEIAGASEDRRAVLALEGAGSLDLTGKTDGLGVSVAGSGGDDQIFAGSGDDILRGRNGDDLLNGGAGADRLILDAGRDTLDGGSGDDVFDCAGDARAVVIGGDGVDTLRVEGSLSRLKVQGVEVLDVVRGPFSASADQFESFDAIIASKGVPDGPLRLTLTGAGELDLSRQLDGRAVSLTGSQGDDALATSGGADAVRGGKGDDAIDGSAGDDTLSGDGGADTLTGGEGGDAFLFSAALSNRSFDVVADFESGSDVIRLDAKVFDGLGRGPLAEGAFKDLAQGAFDADDRILFDRAAGALFFDADGAGAANAVLFAELRGAPALSWEDFLIV</sequence>
<evidence type="ECO:0000256" key="2">
    <source>
        <dbReference type="ARBA" id="ARBA00004613"/>
    </source>
</evidence>
<dbReference type="GO" id="GO:0005509">
    <property type="term" value="F:calcium ion binding"/>
    <property type="evidence" value="ECO:0007669"/>
    <property type="project" value="InterPro"/>
</dbReference>
<feature type="region of interest" description="Disordered" evidence="8">
    <location>
        <begin position="265"/>
        <end position="293"/>
    </location>
</feature>
<dbReference type="GO" id="GO:0005576">
    <property type="term" value="C:extracellular region"/>
    <property type="evidence" value="ECO:0007669"/>
    <property type="project" value="UniProtKB-SubCell"/>
</dbReference>
<dbReference type="Pfam" id="PF00353">
    <property type="entry name" value="HemolysinCabind"/>
    <property type="match status" value="6"/>
</dbReference>
<dbReference type="OrthoDB" id="3817502at2"/>
<feature type="compositionally biased region" description="Low complexity" evidence="8">
    <location>
        <begin position="589"/>
        <end position="604"/>
    </location>
</feature>
<dbReference type="PANTHER" id="PTHR38340">
    <property type="entry name" value="S-LAYER PROTEIN"/>
    <property type="match status" value="1"/>
</dbReference>
<protein>
    <submittedName>
        <fullName evidence="9">Calcium-binding protein</fullName>
    </submittedName>
</protein>
<comment type="subcellular location">
    <subcellularLocation>
        <location evidence="1">Membrane</location>
    </subcellularLocation>
    <subcellularLocation>
        <location evidence="2">Secreted</location>
    </subcellularLocation>
</comment>
<evidence type="ECO:0000256" key="3">
    <source>
        <dbReference type="ARBA" id="ARBA00022525"/>
    </source>
</evidence>
<feature type="region of interest" description="Disordered" evidence="8">
    <location>
        <begin position="570"/>
        <end position="604"/>
    </location>
</feature>
<dbReference type="EMBL" id="RYFI01000013">
    <property type="protein sequence ID" value="RXF72689.1"/>
    <property type="molecule type" value="Genomic_DNA"/>
</dbReference>
<dbReference type="InterPro" id="IPR050557">
    <property type="entry name" value="RTX_toxin/Mannuronan_C5-epim"/>
</dbReference>
<evidence type="ECO:0000256" key="6">
    <source>
        <dbReference type="ARBA" id="ARBA00023026"/>
    </source>
</evidence>
<evidence type="ECO:0000256" key="7">
    <source>
        <dbReference type="ARBA" id="ARBA00023136"/>
    </source>
</evidence>
<dbReference type="SUPFAM" id="SSF51120">
    <property type="entry name" value="beta-Roll"/>
    <property type="match status" value="4"/>
</dbReference>
<dbReference type="Gene3D" id="2.150.10.10">
    <property type="entry name" value="Serralysin-like metalloprotease, C-terminal"/>
    <property type="match status" value="1"/>
</dbReference>
<keyword evidence="6" id="KW-0843">Virulence</keyword>
<dbReference type="GO" id="GO:0016020">
    <property type="term" value="C:membrane"/>
    <property type="evidence" value="ECO:0007669"/>
    <property type="project" value="UniProtKB-SubCell"/>
</dbReference>
<keyword evidence="5" id="KW-0677">Repeat</keyword>
<evidence type="ECO:0000256" key="8">
    <source>
        <dbReference type="SAM" id="MobiDB-lite"/>
    </source>
</evidence>
<evidence type="ECO:0000256" key="4">
    <source>
        <dbReference type="ARBA" id="ARBA00022656"/>
    </source>
</evidence>
<dbReference type="PROSITE" id="PS00330">
    <property type="entry name" value="HEMOLYSIN_CALCIUM"/>
    <property type="match status" value="5"/>
</dbReference>
<dbReference type="RefSeq" id="WP_128778115.1">
    <property type="nucleotide sequence ID" value="NZ_RYFI01000013.1"/>
</dbReference>
<name>A0A4Q0MI31_9HYPH</name>
<dbReference type="GO" id="GO:0090729">
    <property type="term" value="F:toxin activity"/>
    <property type="evidence" value="ECO:0007669"/>
    <property type="project" value="UniProtKB-KW"/>
</dbReference>
<dbReference type="AlphaFoldDB" id="A0A4Q0MI31"/>
<comment type="caution">
    <text evidence="9">The sequence shown here is derived from an EMBL/GenBank/DDBJ whole genome shotgun (WGS) entry which is preliminary data.</text>
</comment>
<dbReference type="InterPro" id="IPR018511">
    <property type="entry name" value="Hemolysin-typ_Ca-bd_CS"/>
</dbReference>
<keyword evidence="7" id="KW-0472">Membrane</keyword>
<dbReference type="PRINTS" id="PR01488">
    <property type="entry name" value="RTXTOXINA"/>
</dbReference>
<evidence type="ECO:0000313" key="9">
    <source>
        <dbReference type="EMBL" id="RXF72689.1"/>
    </source>
</evidence>
<dbReference type="InterPro" id="IPR001343">
    <property type="entry name" value="Hemolysn_Ca-bd"/>
</dbReference>
<evidence type="ECO:0000256" key="5">
    <source>
        <dbReference type="ARBA" id="ARBA00022737"/>
    </source>
</evidence>
<dbReference type="Gene3D" id="2.160.20.160">
    <property type="match status" value="3"/>
</dbReference>
<keyword evidence="4" id="KW-0800">Toxin</keyword>
<keyword evidence="10" id="KW-1185">Reference proteome</keyword>
<dbReference type="Proteomes" id="UP000289708">
    <property type="component" value="Unassembled WGS sequence"/>
</dbReference>
<dbReference type="InterPro" id="IPR011049">
    <property type="entry name" value="Serralysin-like_metalloprot_C"/>
</dbReference>
<gene>
    <name evidence="9" type="ORF">EK403_14080</name>
</gene>
<dbReference type="InterPro" id="IPR003995">
    <property type="entry name" value="RTX_toxin_determinant-A"/>
</dbReference>
<accession>A0A4Q0MI31</accession>
<dbReference type="PRINTS" id="PR00313">
    <property type="entry name" value="CABNDNGRPT"/>
</dbReference>
<dbReference type="PANTHER" id="PTHR38340:SF1">
    <property type="entry name" value="S-LAYER PROTEIN"/>
    <property type="match status" value="1"/>
</dbReference>
<keyword evidence="3" id="KW-0964">Secreted</keyword>
<evidence type="ECO:0000256" key="1">
    <source>
        <dbReference type="ARBA" id="ARBA00004370"/>
    </source>
</evidence>
<organism evidence="9 10">
    <name type="scientific">Hansschlegelia zhihuaiae</name>
    <dbReference type="NCBI Taxonomy" id="405005"/>
    <lineage>
        <taxon>Bacteria</taxon>
        <taxon>Pseudomonadati</taxon>
        <taxon>Pseudomonadota</taxon>
        <taxon>Alphaproteobacteria</taxon>
        <taxon>Hyphomicrobiales</taxon>
        <taxon>Methylopilaceae</taxon>
        <taxon>Hansschlegelia</taxon>
    </lineage>
</organism>
<evidence type="ECO:0000313" key="10">
    <source>
        <dbReference type="Proteomes" id="UP000289708"/>
    </source>
</evidence>
<proteinExistence type="predicted"/>
<reference evidence="9 10" key="1">
    <citation type="submission" date="2018-12" db="EMBL/GenBank/DDBJ databases">
        <title>bacterium Hansschlegelia zhihuaiae S113.</title>
        <authorList>
            <person name="He J."/>
        </authorList>
    </citation>
    <scope>NUCLEOTIDE SEQUENCE [LARGE SCALE GENOMIC DNA]</scope>
    <source>
        <strain evidence="9 10">S 113</strain>
    </source>
</reference>